<evidence type="ECO:0000313" key="2">
    <source>
        <dbReference type="Proteomes" id="UP000228561"/>
    </source>
</evidence>
<reference evidence="2" key="1">
    <citation type="submission" date="2017-09" db="EMBL/GenBank/DDBJ databases">
        <title>Depth-based differentiation of microbial function through sediment-hosted aquifers and enrichment of novel symbionts in the deep terrestrial subsurface.</title>
        <authorList>
            <person name="Probst A.J."/>
            <person name="Ladd B."/>
            <person name="Jarett J.K."/>
            <person name="Geller-Mcgrath D.E."/>
            <person name="Sieber C.M.K."/>
            <person name="Emerson J.B."/>
            <person name="Anantharaman K."/>
            <person name="Thomas B.C."/>
            <person name="Malmstrom R."/>
            <person name="Stieglmeier M."/>
            <person name="Klingl A."/>
            <person name="Woyke T."/>
            <person name="Ryan C.M."/>
            <person name="Banfield J.F."/>
        </authorList>
    </citation>
    <scope>NUCLEOTIDE SEQUENCE [LARGE SCALE GENOMIC DNA]</scope>
</reference>
<gene>
    <name evidence="1" type="ORF">COS58_01320</name>
</gene>
<dbReference type="AlphaFoldDB" id="A0A2M7B963"/>
<comment type="caution">
    <text evidence="1">The sequence shown here is derived from an EMBL/GenBank/DDBJ whole genome shotgun (WGS) entry which is preliminary data.</text>
</comment>
<dbReference type="Proteomes" id="UP000228561">
    <property type="component" value="Unassembled WGS sequence"/>
</dbReference>
<proteinExistence type="predicted"/>
<accession>A0A2M7B963</accession>
<sequence>MIFFLILLAISIVALVALLAPGFFRIKDLKKEEIQASLNSAKPFWLDFHNLFVIPIVRVYQENVRPTTYKEIEKMARRFRIITLRIECLLMRFTEYIRGKRTVACNGHKSHYWEQLNSCKNGANGKKDERPV</sequence>
<dbReference type="EMBL" id="PEVG01000015">
    <property type="protein sequence ID" value="PIU99628.1"/>
    <property type="molecule type" value="Genomic_DNA"/>
</dbReference>
<name>A0A2M7B963_9BACT</name>
<protein>
    <submittedName>
        <fullName evidence="1">Uncharacterized protein</fullName>
    </submittedName>
</protein>
<evidence type="ECO:0000313" key="1">
    <source>
        <dbReference type="EMBL" id="PIU99628.1"/>
    </source>
</evidence>
<organism evidence="1 2">
    <name type="scientific">Candidatus Tagabacteria bacterium CG03_land_8_20_14_0_80_41_22</name>
    <dbReference type="NCBI Taxonomy" id="1975020"/>
    <lineage>
        <taxon>Bacteria</taxon>
        <taxon>Candidatus Tagaibacteriota</taxon>
    </lineage>
</organism>